<reference evidence="2" key="1">
    <citation type="submission" date="2016-11" db="UniProtKB">
        <authorList>
            <consortium name="WormBaseParasite"/>
        </authorList>
    </citation>
    <scope>IDENTIFICATION</scope>
    <source>
        <strain evidence="2">KR3021</strain>
    </source>
</reference>
<protein>
    <submittedName>
        <fullName evidence="2">DUF1664 domain-containing protein</fullName>
    </submittedName>
</protein>
<organism evidence="1 2">
    <name type="scientific">Rhabditophanes sp. KR3021</name>
    <dbReference type="NCBI Taxonomy" id="114890"/>
    <lineage>
        <taxon>Eukaryota</taxon>
        <taxon>Metazoa</taxon>
        <taxon>Ecdysozoa</taxon>
        <taxon>Nematoda</taxon>
        <taxon>Chromadorea</taxon>
        <taxon>Rhabditida</taxon>
        <taxon>Tylenchina</taxon>
        <taxon>Panagrolaimomorpha</taxon>
        <taxon>Strongyloidoidea</taxon>
        <taxon>Alloionematidae</taxon>
        <taxon>Rhabditophanes</taxon>
    </lineage>
</organism>
<evidence type="ECO:0000313" key="2">
    <source>
        <dbReference type="WBParaSite" id="RSKR_0000470850.1"/>
    </source>
</evidence>
<dbReference type="WBParaSite" id="RSKR_0000470850.1">
    <property type="protein sequence ID" value="RSKR_0000470850.1"/>
    <property type="gene ID" value="RSKR_0000470850"/>
</dbReference>
<accession>A0AC35TW70</accession>
<proteinExistence type="predicted"/>
<evidence type="ECO:0000313" key="1">
    <source>
        <dbReference type="Proteomes" id="UP000095286"/>
    </source>
</evidence>
<name>A0AC35TW70_9BILA</name>
<dbReference type="Proteomes" id="UP000095286">
    <property type="component" value="Unplaced"/>
</dbReference>
<sequence length="95" mass="10536">MRLYSTIWILIVCLILGASSWSFQNAFAEFKNTTSRMFGEFKNTSSKAFVKLENEVGKGAQTIKTKATELKSTLSRIGSVDNSTNIINATTVYTN</sequence>